<proteinExistence type="predicted"/>
<protein>
    <recommendedName>
        <fullName evidence="5">Secreted protein</fullName>
    </recommendedName>
</protein>
<name>A0ABN6XGK7_9CELL</name>
<feature type="transmembrane region" description="Helical" evidence="2">
    <location>
        <begin position="31"/>
        <end position="51"/>
    </location>
</feature>
<feature type="compositionally biased region" description="Basic and acidic residues" evidence="1">
    <location>
        <begin position="300"/>
        <end position="310"/>
    </location>
</feature>
<organism evidence="3 4">
    <name type="scientific">Paraoerskovia sediminicola</name>
    <dbReference type="NCBI Taxonomy" id="1138587"/>
    <lineage>
        <taxon>Bacteria</taxon>
        <taxon>Bacillati</taxon>
        <taxon>Actinomycetota</taxon>
        <taxon>Actinomycetes</taxon>
        <taxon>Micrococcales</taxon>
        <taxon>Cellulomonadaceae</taxon>
        <taxon>Paraoerskovia</taxon>
    </lineage>
</organism>
<feature type="compositionally biased region" description="Acidic residues" evidence="1">
    <location>
        <begin position="229"/>
        <end position="248"/>
    </location>
</feature>
<dbReference type="Proteomes" id="UP001321475">
    <property type="component" value="Chromosome"/>
</dbReference>
<keyword evidence="2" id="KW-0812">Transmembrane</keyword>
<reference evidence="4" key="1">
    <citation type="journal article" date="2019" name="Int. J. Syst. Evol. Microbiol.">
        <title>The Global Catalogue of Microorganisms (GCM) 10K type strain sequencing project: providing services to taxonomists for standard genome sequencing and annotation.</title>
        <authorList>
            <consortium name="The Broad Institute Genomics Platform"/>
            <consortium name="The Broad Institute Genome Sequencing Center for Infectious Disease"/>
            <person name="Wu L."/>
            <person name="Ma J."/>
        </authorList>
    </citation>
    <scope>NUCLEOTIDE SEQUENCE [LARGE SCALE GENOMIC DNA]</scope>
    <source>
        <strain evidence="4">NBRC 108565</strain>
    </source>
</reference>
<evidence type="ECO:0008006" key="5">
    <source>
        <dbReference type="Google" id="ProtNLM"/>
    </source>
</evidence>
<evidence type="ECO:0000256" key="2">
    <source>
        <dbReference type="SAM" id="Phobius"/>
    </source>
</evidence>
<keyword evidence="4" id="KW-1185">Reference proteome</keyword>
<evidence type="ECO:0000313" key="4">
    <source>
        <dbReference type="Proteomes" id="UP001321475"/>
    </source>
</evidence>
<gene>
    <name evidence="3" type="ORF">GCM10025865_32550</name>
</gene>
<accession>A0ABN6XGK7</accession>
<dbReference type="EMBL" id="AP027729">
    <property type="protein sequence ID" value="BDZ43956.1"/>
    <property type="molecule type" value="Genomic_DNA"/>
</dbReference>
<feature type="region of interest" description="Disordered" evidence="1">
    <location>
        <begin position="222"/>
        <end position="310"/>
    </location>
</feature>
<sequence length="310" mass="33973">MEMLWSLFRPGRVDGPPGRRVPEDMGMVGLFFWWSVALVAAVAVLVFAGIVTSDNRSESGGGFRELLDEFRSGLRSLFRRPGSRRTADAEAQEKVPARVRRARERTGLGEFLAATEVEQSPYIDPTQITVPVLWARDHAISAKGKALSARDRAREAWHIQRLQRSEADGVWVPVDAPSGDPAPAQDRVALVTDPAAYAAFEHLVIRSDQSAPARGPASLGVVVASASSDADDVVDREDDREEDREDDRDGAASVDEHDEQQVDKQDEQLEERVASPESPGRGDDDHEPALAPVWAPVRRRGTDGPERISA</sequence>
<evidence type="ECO:0000256" key="1">
    <source>
        <dbReference type="SAM" id="MobiDB-lite"/>
    </source>
</evidence>
<keyword evidence="2" id="KW-1133">Transmembrane helix</keyword>
<evidence type="ECO:0000313" key="3">
    <source>
        <dbReference type="EMBL" id="BDZ43956.1"/>
    </source>
</evidence>
<keyword evidence="2" id="KW-0472">Membrane</keyword>
<feature type="compositionally biased region" description="Basic and acidic residues" evidence="1">
    <location>
        <begin position="259"/>
        <end position="288"/>
    </location>
</feature>